<evidence type="ECO:0000313" key="2">
    <source>
        <dbReference type="Proteomes" id="UP000199071"/>
    </source>
</evidence>
<dbReference type="EMBL" id="FMXQ01000003">
    <property type="protein sequence ID" value="SDB23398.1"/>
    <property type="molecule type" value="Genomic_DNA"/>
</dbReference>
<dbReference type="Proteomes" id="UP000199071">
    <property type="component" value="Unassembled WGS sequence"/>
</dbReference>
<name>A0A1G6BS22_9HYPH</name>
<evidence type="ECO:0000313" key="1">
    <source>
        <dbReference type="EMBL" id="SDB23398.1"/>
    </source>
</evidence>
<gene>
    <name evidence="1" type="ORF">SAMN02982931_01781</name>
</gene>
<proteinExistence type="predicted"/>
<reference evidence="1 2" key="1">
    <citation type="submission" date="2016-10" db="EMBL/GenBank/DDBJ databases">
        <authorList>
            <person name="de Groot N.N."/>
        </authorList>
    </citation>
    <scope>NUCLEOTIDE SEQUENCE [LARGE SCALE GENOMIC DNA]</scope>
    <source>
        <strain evidence="1 2">ATCC 35022</strain>
    </source>
</reference>
<organism evidence="1 2">
    <name type="scientific">Bauldia litoralis</name>
    <dbReference type="NCBI Taxonomy" id="665467"/>
    <lineage>
        <taxon>Bacteria</taxon>
        <taxon>Pseudomonadati</taxon>
        <taxon>Pseudomonadota</taxon>
        <taxon>Alphaproteobacteria</taxon>
        <taxon>Hyphomicrobiales</taxon>
        <taxon>Kaistiaceae</taxon>
        <taxon>Bauldia</taxon>
    </lineage>
</organism>
<protein>
    <recommendedName>
        <fullName evidence="3">Alanine-rich protein SCI7.12c</fullName>
    </recommendedName>
</protein>
<sequence>MFAYTWDLDERPLGAVADEVVGLGLDTITLATSYHAGKFLRPRGKTGKVYFPEDGTAYFRHDPARYGALQPAANSIMAKRDILGELCELDSVATQAWLVLMHNSRLGMLHPESCVRNAFGDRLIYNLCPSAPEARAYAVALCKDVTDAYPVAGISLETPGFLPSVHGYHHEFALVRQNRWLDNHLGLCFCDHCLAGARKAGIDAEGLRAQVCADVESALDSDFDLPDDMAEAMWLADTRTDGVLAAFLAWRCDVVTSLVAEIRGAVRDDATVAIIPSVARPSGGAWYEGSDLRALAEAAGIIEACFYEGSAERVRADAWDVQRRMRGAGHLRGILRAAFPDLQGADVVAAAVSGLRNAGIEDIAFYNYGHFRQQSLDWIGAAMNQTRS</sequence>
<keyword evidence="2" id="KW-1185">Reference proteome</keyword>
<evidence type="ECO:0008006" key="3">
    <source>
        <dbReference type="Google" id="ProtNLM"/>
    </source>
</evidence>
<dbReference type="STRING" id="665467.SAMN02982931_01781"/>
<dbReference type="Gene3D" id="3.20.20.80">
    <property type="entry name" value="Glycosidases"/>
    <property type="match status" value="1"/>
</dbReference>
<accession>A0A1G6BS22</accession>
<dbReference type="AlphaFoldDB" id="A0A1G6BS22"/>